<feature type="compositionally biased region" description="Low complexity" evidence="8">
    <location>
        <begin position="268"/>
        <end position="278"/>
    </location>
</feature>
<feature type="compositionally biased region" description="Basic and acidic residues" evidence="8">
    <location>
        <begin position="685"/>
        <end position="696"/>
    </location>
</feature>
<feature type="compositionally biased region" description="Pro residues" evidence="8">
    <location>
        <begin position="378"/>
        <end position="387"/>
    </location>
</feature>
<keyword evidence="4" id="KW-0949">S-adenosyl-L-methionine</keyword>
<feature type="region of interest" description="Disordered" evidence="8">
    <location>
        <begin position="533"/>
        <end position="574"/>
    </location>
</feature>
<evidence type="ECO:0000313" key="11">
    <source>
        <dbReference type="Proteomes" id="UP001217089"/>
    </source>
</evidence>
<dbReference type="InterPro" id="IPR012677">
    <property type="entry name" value="Nucleotide-bd_a/b_plait_sf"/>
</dbReference>
<feature type="compositionally biased region" description="Basic and acidic residues" evidence="8">
    <location>
        <begin position="415"/>
        <end position="434"/>
    </location>
</feature>
<keyword evidence="7" id="KW-0694">RNA-binding</keyword>
<feature type="region of interest" description="Disordered" evidence="8">
    <location>
        <begin position="260"/>
        <end position="283"/>
    </location>
</feature>
<feature type="compositionally biased region" description="Polar residues" evidence="8">
    <location>
        <begin position="392"/>
        <end position="404"/>
    </location>
</feature>
<dbReference type="PANTHER" id="PTHR45814">
    <property type="entry name" value="HISTONE-LYSINE N-METHYLTRANSFERASE SETD1"/>
    <property type="match status" value="1"/>
</dbReference>
<evidence type="ECO:0000313" key="10">
    <source>
        <dbReference type="EMBL" id="KAJ8312080.1"/>
    </source>
</evidence>
<feature type="compositionally biased region" description="Acidic residues" evidence="8">
    <location>
        <begin position="743"/>
        <end position="789"/>
    </location>
</feature>
<dbReference type="InterPro" id="IPR000504">
    <property type="entry name" value="RRM_dom"/>
</dbReference>
<dbReference type="PANTHER" id="PTHR45814:SF2">
    <property type="entry name" value="HISTONE-LYSINE N-METHYLTRANSFERASE SETD1"/>
    <property type="match status" value="1"/>
</dbReference>
<dbReference type="SUPFAM" id="SSF54928">
    <property type="entry name" value="RNA-binding domain, RBD"/>
    <property type="match status" value="1"/>
</dbReference>
<feature type="region of interest" description="Disordered" evidence="8">
    <location>
        <begin position="449"/>
        <end position="520"/>
    </location>
</feature>
<sequence length="802" mass="91350">MDYDRRYDHSSVNGLSKNMMDDKKRRNYKLVADPMLRGGGQKIYRFEGIDPAENRPISVRDPRSRLTRLWTRRQPADLPVPKFKYDHYYVGSPPPNEITFTNLNDNINKDFLENMVKVFGQLEEVKIYYNPKNKKHLGIGKVQFASSKQAKACAEKLNNTSKMGNIMSVFIDAGGKERQKILEDVLAEKPKTTAAAIPSAPPTPTRTSDPRRRSSVGFPNAPSSSSLQSDMSTSAQSESSFEAYDPEAYEPPEYEFHMGQQQNFGSLGPNNMGPGNMGTSYPQSERSFAAASDRGYASATPVSDYSTGSGKPVFDIMNTGMTPGMTPAMTPNVSGNFYNAHNQYGIGQNQDYNSGYGFQQPSYNNLPNTPLMPVDTQQPPPPHPPPQQQQHNYQNEPDNSNYSSDPRDRNRHWKRDQDSDRFDGRKDSDRYDGRKDYWERGQDRYRDRNNERDRGIDRSDRYSNKDRNRFSDRDRYNDRDKERNKEKERSKSINNEKESKPITPKTPERQTSQEDDHRPLSLDSRIQSLLQGTGMADTFGSPPSDSASESKKKEQTPPHNKWEKTPVPKTPEMTQPSPVPFVGMDGMYNPNFYDQYGNSILNNNLNNQSVCDNLSTSILDEASEKKFMSVLENFVKELKQVMQKDLCKKMVENSAFKSFDSWWTSEELKNKKKFRPPSPQQSYDDQSKDNTEMAVKEEEEEEGESDKEDSEEKSLRPVRKRAILSDSESEDEASEREGRESGESEESESSSGDEEEDDDEDDSDDEDSDEEESSSEESSSEESSSEEEEEKSKDDQAEKTGV</sequence>
<evidence type="ECO:0000256" key="2">
    <source>
        <dbReference type="ARBA" id="ARBA00022603"/>
    </source>
</evidence>
<gene>
    <name evidence="10" type="ORF">KUTeg_009453</name>
</gene>
<feature type="domain" description="RRM" evidence="9">
    <location>
        <begin position="96"/>
        <end position="169"/>
    </location>
</feature>
<dbReference type="InterPro" id="IPR044570">
    <property type="entry name" value="Set1-like"/>
</dbReference>
<feature type="compositionally biased region" description="Basic and acidic residues" evidence="8">
    <location>
        <begin position="790"/>
        <end position="802"/>
    </location>
</feature>
<dbReference type="Gene3D" id="3.30.70.330">
    <property type="match status" value="1"/>
</dbReference>
<evidence type="ECO:0000256" key="4">
    <source>
        <dbReference type="ARBA" id="ARBA00022691"/>
    </source>
</evidence>
<keyword evidence="11" id="KW-1185">Reference proteome</keyword>
<feature type="region of interest" description="Disordered" evidence="8">
    <location>
        <begin position="192"/>
        <end position="243"/>
    </location>
</feature>
<keyword evidence="5" id="KW-0156">Chromatin regulator</keyword>
<organism evidence="10 11">
    <name type="scientific">Tegillarca granosa</name>
    <name type="common">Malaysian cockle</name>
    <name type="synonym">Anadara granosa</name>
    <dbReference type="NCBI Taxonomy" id="220873"/>
    <lineage>
        <taxon>Eukaryota</taxon>
        <taxon>Metazoa</taxon>
        <taxon>Spiralia</taxon>
        <taxon>Lophotrochozoa</taxon>
        <taxon>Mollusca</taxon>
        <taxon>Bivalvia</taxon>
        <taxon>Autobranchia</taxon>
        <taxon>Pteriomorphia</taxon>
        <taxon>Arcoida</taxon>
        <taxon>Arcoidea</taxon>
        <taxon>Arcidae</taxon>
        <taxon>Tegillarca</taxon>
    </lineage>
</organism>
<feature type="compositionally biased region" description="Basic and acidic residues" evidence="8">
    <location>
        <begin position="548"/>
        <end position="566"/>
    </location>
</feature>
<proteinExistence type="predicted"/>
<accession>A0ABQ9F3W6</accession>
<evidence type="ECO:0000256" key="8">
    <source>
        <dbReference type="SAM" id="MobiDB-lite"/>
    </source>
</evidence>
<dbReference type="SMART" id="SM00360">
    <property type="entry name" value="RRM"/>
    <property type="match status" value="1"/>
</dbReference>
<evidence type="ECO:0000256" key="3">
    <source>
        <dbReference type="ARBA" id="ARBA00022679"/>
    </source>
</evidence>
<evidence type="ECO:0000256" key="5">
    <source>
        <dbReference type="ARBA" id="ARBA00022853"/>
    </source>
</evidence>
<protein>
    <recommendedName>
        <fullName evidence="9">RRM domain-containing protein</fullName>
    </recommendedName>
</protein>
<feature type="compositionally biased region" description="Acidic residues" evidence="8">
    <location>
        <begin position="697"/>
        <end position="709"/>
    </location>
</feature>
<feature type="region of interest" description="Disordered" evidence="8">
    <location>
        <begin position="351"/>
        <end position="434"/>
    </location>
</feature>
<evidence type="ECO:0000256" key="1">
    <source>
        <dbReference type="ARBA" id="ARBA00004123"/>
    </source>
</evidence>
<reference evidence="10 11" key="1">
    <citation type="submission" date="2022-12" db="EMBL/GenBank/DDBJ databases">
        <title>Chromosome-level genome of Tegillarca granosa.</title>
        <authorList>
            <person name="Kim J."/>
        </authorList>
    </citation>
    <scope>NUCLEOTIDE SEQUENCE [LARGE SCALE GENOMIC DNA]</scope>
    <source>
        <strain evidence="10">Teg-2019</strain>
        <tissue evidence="10">Adductor muscle</tissue>
    </source>
</reference>
<dbReference type="Pfam" id="PF00076">
    <property type="entry name" value="RRM_1"/>
    <property type="match status" value="1"/>
</dbReference>
<comment type="subcellular location">
    <subcellularLocation>
        <location evidence="1">Nucleus</location>
    </subcellularLocation>
</comment>
<evidence type="ECO:0000256" key="6">
    <source>
        <dbReference type="ARBA" id="ARBA00023242"/>
    </source>
</evidence>
<dbReference type="EMBL" id="JARBDR010000440">
    <property type="protein sequence ID" value="KAJ8312080.1"/>
    <property type="molecule type" value="Genomic_DNA"/>
</dbReference>
<dbReference type="Proteomes" id="UP001217089">
    <property type="component" value="Unassembled WGS sequence"/>
</dbReference>
<name>A0ABQ9F3W6_TEGGR</name>
<dbReference type="InterPro" id="IPR035979">
    <property type="entry name" value="RBD_domain_sf"/>
</dbReference>
<keyword evidence="3" id="KW-0808">Transferase</keyword>
<feature type="region of interest" description="Disordered" evidence="8">
    <location>
        <begin position="670"/>
        <end position="802"/>
    </location>
</feature>
<dbReference type="PROSITE" id="PS50102">
    <property type="entry name" value="RRM"/>
    <property type="match status" value="1"/>
</dbReference>
<feature type="compositionally biased region" description="Low complexity" evidence="8">
    <location>
        <begin position="223"/>
        <end position="237"/>
    </location>
</feature>
<comment type="caution">
    <text evidence="10">The sequence shown here is derived from an EMBL/GenBank/DDBJ whole genome shotgun (WGS) entry which is preliminary data.</text>
</comment>
<keyword evidence="2" id="KW-0489">Methyltransferase</keyword>
<feature type="compositionally biased region" description="Polar residues" evidence="8">
    <location>
        <begin position="351"/>
        <end position="368"/>
    </location>
</feature>
<keyword evidence="6" id="KW-0539">Nucleus</keyword>
<evidence type="ECO:0000256" key="7">
    <source>
        <dbReference type="PROSITE-ProRule" id="PRU00176"/>
    </source>
</evidence>
<evidence type="ECO:0000259" key="9">
    <source>
        <dbReference type="PROSITE" id="PS50102"/>
    </source>
</evidence>